<dbReference type="InterPro" id="IPR020904">
    <property type="entry name" value="Sc_DH/Rdtase_CS"/>
</dbReference>
<keyword evidence="2" id="KW-0521">NADP</keyword>
<dbReference type="Pfam" id="PF13561">
    <property type="entry name" value="adh_short_C2"/>
    <property type="match status" value="1"/>
</dbReference>
<comment type="similarity">
    <text evidence="1">Belongs to the short-chain dehydrogenases/reductases (SDR) family.</text>
</comment>
<dbReference type="PANTHER" id="PTHR42760">
    <property type="entry name" value="SHORT-CHAIN DEHYDROGENASES/REDUCTASES FAMILY MEMBER"/>
    <property type="match status" value="1"/>
</dbReference>
<evidence type="ECO:0000313" key="4">
    <source>
        <dbReference type="Proteomes" id="UP000724874"/>
    </source>
</evidence>
<proteinExistence type="inferred from homology"/>
<keyword evidence="4" id="KW-1185">Reference proteome</keyword>
<evidence type="ECO:0000313" key="3">
    <source>
        <dbReference type="EMBL" id="KAF8896768.1"/>
    </source>
</evidence>
<dbReference type="OrthoDB" id="498125at2759"/>
<dbReference type="InterPro" id="IPR036291">
    <property type="entry name" value="NAD(P)-bd_dom_sf"/>
</dbReference>
<organism evidence="3 4">
    <name type="scientific">Gymnopilus junonius</name>
    <name type="common">Spectacular rustgill mushroom</name>
    <name type="synonym">Gymnopilus spectabilis subsp. junonius</name>
    <dbReference type="NCBI Taxonomy" id="109634"/>
    <lineage>
        <taxon>Eukaryota</taxon>
        <taxon>Fungi</taxon>
        <taxon>Dikarya</taxon>
        <taxon>Basidiomycota</taxon>
        <taxon>Agaricomycotina</taxon>
        <taxon>Agaricomycetes</taxon>
        <taxon>Agaricomycetidae</taxon>
        <taxon>Agaricales</taxon>
        <taxon>Agaricineae</taxon>
        <taxon>Hymenogastraceae</taxon>
        <taxon>Gymnopilus</taxon>
    </lineage>
</organism>
<evidence type="ECO:0000256" key="1">
    <source>
        <dbReference type="ARBA" id="ARBA00006484"/>
    </source>
</evidence>
<dbReference type="EMBL" id="JADNYJ010000059">
    <property type="protein sequence ID" value="KAF8896768.1"/>
    <property type="molecule type" value="Genomic_DNA"/>
</dbReference>
<comment type="caution">
    <text evidence="3">The sequence shown here is derived from an EMBL/GenBank/DDBJ whole genome shotgun (WGS) entry which is preliminary data.</text>
</comment>
<reference evidence="3" key="1">
    <citation type="submission" date="2020-11" db="EMBL/GenBank/DDBJ databases">
        <authorList>
            <consortium name="DOE Joint Genome Institute"/>
            <person name="Ahrendt S."/>
            <person name="Riley R."/>
            <person name="Andreopoulos W."/>
            <person name="LaButti K."/>
            <person name="Pangilinan J."/>
            <person name="Ruiz-duenas F.J."/>
            <person name="Barrasa J.M."/>
            <person name="Sanchez-Garcia M."/>
            <person name="Camarero S."/>
            <person name="Miyauchi S."/>
            <person name="Serrano A."/>
            <person name="Linde D."/>
            <person name="Babiker R."/>
            <person name="Drula E."/>
            <person name="Ayuso-Fernandez I."/>
            <person name="Pacheco R."/>
            <person name="Padilla G."/>
            <person name="Ferreira P."/>
            <person name="Barriuso J."/>
            <person name="Kellner H."/>
            <person name="Castanera R."/>
            <person name="Alfaro M."/>
            <person name="Ramirez L."/>
            <person name="Pisabarro A.G."/>
            <person name="Kuo A."/>
            <person name="Tritt A."/>
            <person name="Lipzen A."/>
            <person name="He G."/>
            <person name="Yan M."/>
            <person name="Ng V."/>
            <person name="Cullen D."/>
            <person name="Martin F."/>
            <person name="Rosso M.-N."/>
            <person name="Henrissat B."/>
            <person name="Hibbett D."/>
            <person name="Martinez A.T."/>
            <person name="Grigoriev I.V."/>
        </authorList>
    </citation>
    <scope>NUCLEOTIDE SEQUENCE</scope>
    <source>
        <strain evidence="3">AH 44721</strain>
    </source>
</reference>
<dbReference type="Proteomes" id="UP000724874">
    <property type="component" value="Unassembled WGS sequence"/>
</dbReference>
<gene>
    <name evidence="3" type="ORF">CPB84DRAFT_1837057</name>
</gene>
<dbReference type="GO" id="GO:0048038">
    <property type="term" value="F:quinone binding"/>
    <property type="evidence" value="ECO:0007669"/>
    <property type="project" value="TreeGrafter"/>
</dbReference>
<sequence length="263" mass="27710">MASTSTRCAIVTGAAQGIGRAIAIRLARDGYNVVVSDLAAQSTQIDEVVSTIKTSGGAAIGFFADVSQETDVDSLVQRAVFMFGHLDVMVANAGVAVLNSILDTTVEEWEHVFSINVKGTLLCYKAAAKEMIKDPKKGGRIIGACSLTGKKSAAFCSTYGSSKFAIRGLTQCAAAEWAPYNITVNAYSPGFIESPMLSSMDHRIGEMTGTGDNAFIERAKAQIAMKRTGSTDDVASAVSFLVSKEASYITGQSLTIDGGVWFD</sequence>
<dbReference type="SUPFAM" id="SSF51735">
    <property type="entry name" value="NAD(P)-binding Rossmann-fold domains"/>
    <property type="match status" value="1"/>
</dbReference>
<name>A0A9P5NIU1_GYMJU</name>
<dbReference type="GO" id="GO:0016616">
    <property type="term" value="F:oxidoreductase activity, acting on the CH-OH group of donors, NAD or NADP as acceptor"/>
    <property type="evidence" value="ECO:0007669"/>
    <property type="project" value="TreeGrafter"/>
</dbReference>
<dbReference type="PRINTS" id="PR00080">
    <property type="entry name" value="SDRFAMILY"/>
</dbReference>
<dbReference type="AlphaFoldDB" id="A0A9P5NIU1"/>
<protein>
    <submittedName>
        <fullName evidence="3">NAD-binding protein</fullName>
    </submittedName>
</protein>
<dbReference type="FunFam" id="3.40.50.720:FF:000084">
    <property type="entry name" value="Short-chain dehydrogenase reductase"/>
    <property type="match status" value="1"/>
</dbReference>
<evidence type="ECO:0000256" key="2">
    <source>
        <dbReference type="ARBA" id="ARBA00022857"/>
    </source>
</evidence>
<dbReference type="PROSITE" id="PS00061">
    <property type="entry name" value="ADH_SHORT"/>
    <property type="match status" value="1"/>
</dbReference>
<dbReference type="Gene3D" id="3.40.50.720">
    <property type="entry name" value="NAD(P)-binding Rossmann-like Domain"/>
    <property type="match status" value="1"/>
</dbReference>
<accession>A0A9P5NIU1</accession>
<dbReference type="PRINTS" id="PR00081">
    <property type="entry name" value="GDHRDH"/>
</dbReference>
<dbReference type="PANTHER" id="PTHR42760:SF121">
    <property type="entry name" value="3-OXOACYL-(ACYL-CARRIER-PROTEIN) REDUCTASE"/>
    <property type="match status" value="1"/>
</dbReference>
<dbReference type="InterPro" id="IPR002347">
    <property type="entry name" value="SDR_fam"/>
</dbReference>
<dbReference type="GO" id="GO:0006633">
    <property type="term" value="P:fatty acid biosynthetic process"/>
    <property type="evidence" value="ECO:0007669"/>
    <property type="project" value="TreeGrafter"/>
</dbReference>